<dbReference type="InterPro" id="IPR050695">
    <property type="entry name" value="N-acetylmuramoyl_amidase_3"/>
</dbReference>
<feature type="domain" description="MurNAc-LAA" evidence="3">
    <location>
        <begin position="91"/>
        <end position="226"/>
    </location>
</feature>
<evidence type="ECO:0000256" key="1">
    <source>
        <dbReference type="ARBA" id="ARBA00022801"/>
    </source>
</evidence>
<dbReference type="Pfam" id="PF01520">
    <property type="entry name" value="Amidase_3"/>
    <property type="match status" value="1"/>
</dbReference>
<protein>
    <recommendedName>
        <fullName evidence="3">MurNAc-LAA domain-containing protein</fullName>
    </recommendedName>
</protein>
<evidence type="ECO:0000256" key="2">
    <source>
        <dbReference type="SAM" id="SignalP"/>
    </source>
</evidence>
<dbReference type="SUPFAM" id="SSF49265">
    <property type="entry name" value="Fibronectin type III"/>
    <property type="match status" value="1"/>
</dbReference>
<dbReference type="CDD" id="cd00063">
    <property type="entry name" value="FN3"/>
    <property type="match status" value="2"/>
</dbReference>
<dbReference type="FunCoup" id="A0A3G9JWJ5">
    <property type="interactions" value="23"/>
</dbReference>
<dbReference type="GO" id="GO:0008745">
    <property type="term" value="F:N-acetylmuramoyl-L-alanine amidase activity"/>
    <property type="evidence" value="ECO:0007669"/>
    <property type="project" value="InterPro"/>
</dbReference>
<dbReference type="PANTHER" id="PTHR30404:SF0">
    <property type="entry name" value="N-ACETYLMURAMOYL-L-ALANINE AMIDASE AMIC"/>
    <property type="match status" value="1"/>
</dbReference>
<feature type="chain" id="PRO_5018217366" description="MurNAc-LAA domain-containing protein" evidence="2">
    <location>
        <begin position="23"/>
        <end position="426"/>
    </location>
</feature>
<dbReference type="RefSeq" id="WP_125120163.1">
    <property type="nucleotide sequence ID" value="NZ_AP019309.1"/>
</dbReference>
<dbReference type="InterPro" id="IPR036116">
    <property type="entry name" value="FN3_sf"/>
</dbReference>
<organism evidence="4 5">
    <name type="scientific">Intestinibaculum porci</name>
    <dbReference type="NCBI Taxonomy" id="2487118"/>
    <lineage>
        <taxon>Bacteria</taxon>
        <taxon>Bacillati</taxon>
        <taxon>Bacillota</taxon>
        <taxon>Erysipelotrichia</taxon>
        <taxon>Erysipelotrichales</taxon>
        <taxon>Erysipelotrichaceae</taxon>
        <taxon>Intestinibaculum</taxon>
    </lineage>
</organism>
<evidence type="ECO:0000313" key="4">
    <source>
        <dbReference type="EMBL" id="BBH27439.1"/>
    </source>
</evidence>
<dbReference type="SMART" id="SM00646">
    <property type="entry name" value="Ami_3"/>
    <property type="match status" value="1"/>
</dbReference>
<feature type="signal peptide" evidence="2">
    <location>
        <begin position="1"/>
        <end position="22"/>
    </location>
</feature>
<evidence type="ECO:0000259" key="3">
    <source>
        <dbReference type="SMART" id="SM00646"/>
    </source>
</evidence>
<dbReference type="InterPro" id="IPR003961">
    <property type="entry name" value="FN3_dom"/>
</dbReference>
<dbReference type="GO" id="GO:0009253">
    <property type="term" value="P:peptidoglycan catabolic process"/>
    <property type="evidence" value="ECO:0007669"/>
    <property type="project" value="InterPro"/>
</dbReference>
<evidence type="ECO:0000313" key="5">
    <source>
        <dbReference type="Proteomes" id="UP000268059"/>
    </source>
</evidence>
<dbReference type="Gene3D" id="2.60.40.10">
    <property type="entry name" value="Immunoglobulins"/>
    <property type="match status" value="1"/>
</dbReference>
<dbReference type="InParanoid" id="A0A3G9JWJ5"/>
<dbReference type="InterPro" id="IPR013783">
    <property type="entry name" value="Ig-like_fold"/>
</dbReference>
<gene>
    <name evidence="4" type="ORF">SG0102_23730</name>
</gene>
<proteinExistence type="predicted"/>
<dbReference type="OrthoDB" id="9806267at2"/>
<dbReference type="EMBL" id="AP019309">
    <property type="protein sequence ID" value="BBH27439.1"/>
    <property type="molecule type" value="Genomic_DNA"/>
</dbReference>
<dbReference type="Gene3D" id="3.40.630.40">
    <property type="entry name" value="Zn-dependent exopeptidases"/>
    <property type="match status" value="1"/>
</dbReference>
<dbReference type="SUPFAM" id="SSF53187">
    <property type="entry name" value="Zn-dependent exopeptidases"/>
    <property type="match status" value="1"/>
</dbReference>
<keyword evidence="5" id="KW-1185">Reference proteome</keyword>
<dbReference type="PANTHER" id="PTHR30404">
    <property type="entry name" value="N-ACETYLMURAMOYL-L-ALANINE AMIDASE"/>
    <property type="match status" value="1"/>
</dbReference>
<keyword evidence="1" id="KW-0378">Hydrolase</keyword>
<dbReference type="Proteomes" id="UP000268059">
    <property type="component" value="Chromosome"/>
</dbReference>
<keyword evidence="2" id="KW-0732">Signal</keyword>
<accession>A0A3G9JWJ5</accession>
<dbReference type="GO" id="GO:0030288">
    <property type="term" value="C:outer membrane-bounded periplasmic space"/>
    <property type="evidence" value="ECO:0007669"/>
    <property type="project" value="TreeGrafter"/>
</dbReference>
<name>A0A3G9JWJ5_9FIRM</name>
<sequence length="426" mass="47345">MKKFLAVLLSMSLFLPITIVHGQTPVVVVIDPGHGGSELGAYVNYNDETYYEKDMNLKMATAMYNKLSQYDGVKVYMTRTDDSTVSLSSRIAYAKKMKANVLFSVHVNAKGSASKEDNGLFALISNGHYRSHLRDVAKGISDLALQYEAQTSGMVNNGDLLRNSGTTTYPNNTAADYYYIVRASVNANIPGFIMEHGFIDNDQDFAFLSNDDSLKAMGEADAQAVIDYYHLSLKGSTPVNESQNEEATSDEETPVTLEAPTLKLKNVSNGLQLSWNAVEGATSYDLYRKVNKWVKYKNVKATSFLNSAVKNGQRYSYKIVAKNESVTSDVSNIKSAAYLNRTKIKKASVKKRKVTLTWLKNSKASGYVVRYIKNGKTYTKTYKGKAKTKAKLSLKKGSYKFSVRCYINKSGKYYSVYSTAKSVKVK</sequence>
<dbReference type="AlphaFoldDB" id="A0A3G9JWJ5"/>
<dbReference type="InterPro" id="IPR002508">
    <property type="entry name" value="MurNAc-LAA_cat"/>
</dbReference>
<reference evidence="4 5" key="1">
    <citation type="submission" date="2018-11" db="EMBL/GenBank/DDBJ databases">
        <title>Novel Erysipelotrichaceae bacterium isolated from small intestine of a swine.</title>
        <authorList>
            <person name="Kim J.S."/>
            <person name="Choe H."/>
            <person name="Lee Y.R."/>
            <person name="Kim K.M."/>
            <person name="Park D.S."/>
        </authorList>
    </citation>
    <scope>NUCLEOTIDE SEQUENCE [LARGE SCALE GENOMIC DNA]</scope>
    <source>
        <strain evidence="4 5">SG0102</strain>
    </source>
</reference>
<dbReference type="CDD" id="cd02696">
    <property type="entry name" value="MurNAc-LAA"/>
    <property type="match status" value="1"/>
</dbReference>
<dbReference type="KEGG" id="ebm:SG0102_23730"/>